<protein>
    <recommendedName>
        <fullName evidence="2">Bulb-type lectin domain-containing protein</fullName>
    </recommendedName>
</protein>
<evidence type="ECO:0000259" key="2">
    <source>
        <dbReference type="PROSITE" id="PS50927"/>
    </source>
</evidence>
<dbReference type="InterPro" id="IPR036426">
    <property type="entry name" value="Bulb-type_lectin_dom_sf"/>
</dbReference>
<sequence>MKKLLKAMAFLLPVVMSASASAACQSRGVSLMQHGDSFSSPNGKYTLVQQHDGNLVLYRDGSTPRWATYKNGQYTAIQTDGNFVQYNAANQPVWASNTGGHESSPNYSIRMCDTGTLEIGAFPPLAVTWSTLIVGVDTANPDPKPPQPPGPCNGRPYLPYPVCIPTGVGRGMSGTVTACSQSEAATIASRNGWRFGACTF</sequence>
<keyword evidence="4" id="KW-1185">Reference proteome</keyword>
<dbReference type="PROSITE" id="PS50927">
    <property type="entry name" value="BULB_LECTIN"/>
    <property type="match status" value="1"/>
</dbReference>
<gene>
    <name evidence="3" type="ORF">SAMN05192549_10351</name>
</gene>
<dbReference type="EMBL" id="FRCX01000003">
    <property type="protein sequence ID" value="SHM86513.1"/>
    <property type="molecule type" value="Genomic_DNA"/>
</dbReference>
<dbReference type="SMART" id="SM00108">
    <property type="entry name" value="B_lectin"/>
    <property type="match status" value="1"/>
</dbReference>
<dbReference type="Gene3D" id="2.90.10.30">
    <property type="match status" value="1"/>
</dbReference>
<evidence type="ECO:0000313" key="4">
    <source>
        <dbReference type="Proteomes" id="UP000184339"/>
    </source>
</evidence>
<dbReference type="STRING" id="551987.SAMN05192549_10351"/>
<reference evidence="4" key="1">
    <citation type="submission" date="2016-11" db="EMBL/GenBank/DDBJ databases">
        <authorList>
            <person name="Varghese N."/>
            <person name="Submissions S."/>
        </authorList>
    </citation>
    <scope>NUCLEOTIDE SEQUENCE [LARGE SCALE GENOMIC DNA]</scope>
    <source>
        <strain evidence="4">Sac-22</strain>
    </source>
</reference>
<dbReference type="SUPFAM" id="SSF51110">
    <property type="entry name" value="alpha-D-mannose-specific plant lectins"/>
    <property type="match status" value="1"/>
</dbReference>
<feature type="chain" id="PRO_5012636061" description="Bulb-type lectin domain-containing protein" evidence="1">
    <location>
        <begin position="23"/>
        <end position="200"/>
    </location>
</feature>
<dbReference type="Proteomes" id="UP000184339">
    <property type="component" value="Unassembled WGS sequence"/>
</dbReference>
<dbReference type="PROSITE" id="PS51257">
    <property type="entry name" value="PROKAR_LIPOPROTEIN"/>
    <property type="match status" value="1"/>
</dbReference>
<proteinExistence type="predicted"/>
<keyword evidence="1" id="KW-0732">Signal</keyword>
<name>A0A1M7M729_9BURK</name>
<dbReference type="InterPro" id="IPR001480">
    <property type="entry name" value="Bulb-type_lectin_dom"/>
</dbReference>
<feature type="signal peptide" evidence="1">
    <location>
        <begin position="1"/>
        <end position="22"/>
    </location>
</feature>
<dbReference type="OrthoDB" id="8780100at2"/>
<accession>A0A1M7M729</accession>
<evidence type="ECO:0000256" key="1">
    <source>
        <dbReference type="SAM" id="SignalP"/>
    </source>
</evidence>
<evidence type="ECO:0000313" key="3">
    <source>
        <dbReference type="EMBL" id="SHM86513.1"/>
    </source>
</evidence>
<organism evidence="3 4">
    <name type="scientific">Duganella sacchari</name>
    <dbReference type="NCBI Taxonomy" id="551987"/>
    <lineage>
        <taxon>Bacteria</taxon>
        <taxon>Pseudomonadati</taxon>
        <taxon>Pseudomonadota</taxon>
        <taxon>Betaproteobacteria</taxon>
        <taxon>Burkholderiales</taxon>
        <taxon>Oxalobacteraceae</taxon>
        <taxon>Telluria group</taxon>
        <taxon>Duganella</taxon>
    </lineage>
</organism>
<dbReference type="AlphaFoldDB" id="A0A1M7M729"/>
<feature type="domain" description="Bulb-type lectin" evidence="2">
    <location>
        <begin position="23"/>
        <end position="132"/>
    </location>
</feature>
<dbReference type="RefSeq" id="WP_072782780.1">
    <property type="nucleotide sequence ID" value="NZ_FRCX01000003.1"/>
</dbReference>